<comment type="similarity">
    <text evidence="1">Belongs to the IWR1/SLC7A6OS family.</text>
</comment>
<name>A0ABR1PVX2_9PEZI</name>
<feature type="region of interest" description="Disordered" evidence="3">
    <location>
        <begin position="1"/>
        <end position="118"/>
    </location>
</feature>
<evidence type="ECO:0000256" key="2">
    <source>
        <dbReference type="SAM" id="Coils"/>
    </source>
</evidence>
<dbReference type="PANTHER" id="PTHR28063:SF1">
    <property type="entry name" value="RNA POLYMERASE II NUCLEAR LOCALIZATION PROTEIN IWR1"/>
    <property type="match status" value="1"/>
</dbReference>
<feature type="compositionally biased region" description="Acidic residues" evidence="3">
    <location>
        <begin position="376"/>
        <end position="387"/>
    </location>
</feature>
<sequence length="430" mass="48175">MSVPPQTIRVKRKAGSEDEPVSFLRLQDTKRHRSESYVYQRQRQEPVFAEIPPALQKPIIHSSPKPTNEGAASQRVGQPNNKRKNGQDEDLPATDTKPNDAVGVSPSSEPRRFHMSKKEMLLAASQYPTSRNGGVSRKRPAPALFVERKIKRLPSKSIDRIAQTLATDATAQPTSLPDQASADVDMDEAEPRKFKKPGVNKLAQKTGNQKSGNAAAAATQSELPASMLDRRNVELDKFTEDMNAWTMQQIGLNLQQAEQEKAAAAKRSQQLKYKPKVPAKRYTERHPEVPKTDEDMPDAKADFTDTDDDDYIIETYIRVPLSTMEKQNIAPGSIGLLVFDDEPDSELFYGEGSDSENEWVEDEDDENAENYYTADYPDDEVASDDEFGLNPYSFRNNASDVEEYDLDDDESDKDGFKSFRGPDGLISKHL</sequence>
<comment type="caution">
    <text evidence="5">The sequence shown here is derived from an EMBL/GenBank/DDBJ whole genome shotgun (WGS) entry which is preliminary data.</text>
</comment>
<gene>
    <name evidence="5" type="ORF">PG986_013546</name>
</gene>
<evidence type="ECO:0000259" key="4">
    <source>
        <dbReference type="Pfam" id="PF08574"/>
    </source>
</evidence>
<dbReference type="EMBL" id="JAQQWE010000009">
    <property type="protein sequence ID" value="KAK7941159.1"/>
    <property type="molecule type" value="Genomic_DNA"/>
</dbReference>
<dbReference type="Pfam" id="PF08574">
    <property type="entry name" value="Iwr1"/>
    <property type="match status" value="1"/>
</dbReference>
<protein>
    <recommendedName>
        <fullName evidence="4">Transcription factor Iwr1 domain-containing protein</fullName>
    </recommendedName>
</protein>
<feature type="region of interest" description="Disordered" evidence="3">
    <location>
        <begin position="278"/>
        <end position="306"/>
    </location>
</feature>
<organism evidence="5 6">
    <name type="scientific">Apiospora aurea</name>
    <dbReference type="NCBI Taxonomy" id="335848"/>
    <lineage>
        <taxon>Eukaryota</taxon>
        <taxon>Fungi</taxon>
        <taxon>Dikarya</taxon>
        <taxon>Ascomycota</taxon>
        <taxon>Pezizomycotina</taxon>
        <taxon>Sordariomycetes</taxon>
        <taxon>Xylariomycetidae</taxon>
        <taxon>Amphisphaeriales</taxon>
        <taxon>Apiosporaceae</taxon>
        <taxon>Apiospora</taxon>
    </lineage>
</organism>
<dbReference type="PANTHER" id="PTHR28063">
    <property type="entry name" value="RNA POLYMERASE II NUCLEAR LOCALIZATION PROTEIN IWR1"/>
    <property type="match status" value="1"/>
</dbReference>
<dbReference type="RefSeq" id="XP_066693911.1">
    <property type="nucleotide sequence ID" value="XM_066849768.1"/>
</dbReference>
<feature type="compositionally biased region" description="Polar residues" evidence="3">
    <location>
        <begin position="203"/>
        <end position="221"/>
    </location>
</feature>
<feature type="compositionally biased region" description="Acidic residues" evidence="3">
    <location>
        <begin position="353"/>
        <end position="368"/>
    </location>
</feature>
<keyword evidence="2" id="KW-0175">Coiled coil</keyword>
<accession>A0ABR1PVX2</accession>
<dbReference type="GeneID" id="92082830"/>
<evidence type="ECO:0000313" key="6">
    <source>
        <dbReference type="Proteomes" id="UP001391051"/>
    </source>
</evidence>
<evidence type="ECO:0000313" key="5">
    <source>
        <dbReference type="EMBL" id="KAK7941159.1"/>
    </source>
</evidence>
<dbReference type="InterPro" id="IPR040150">
    <property type="entry name" value="Iwr1"/>
</dbReference>
<feature type="compositionally biased region" description="Polar residues" evidence="3">
    <location>
        <begin position="166"/>
        <end position="178"/>
    </location>
</feature>
<keyword evidence="6" id="KW-1185">Reference proteome</keyword>
<feature type="region of interest" description="Disordered" evidence="3">
    <location>
        <begin position="349"/>
        <end position="430"/>
    </location>
</feature>
<dbReference type="Proteomes" id="UP001391051">
    <property type="component" value="Unassembled WGS sequence"/>
</dbReference>
<dbReference type="InterPro" id="IPR013883">
    <property type="entry name" value="TF_Iwr1_dom"/>
</dbReference>
<feature type="coiled-coil region" evidence="2">
    <location>
        <begin position="247"/>
        <end position="274"/>
    </location>
</feature>
<feature type="compositionally biased region" description="Basic and acidic residues" evidence="3">
    <location>
        <begin position="281"/>
        <end position="303"/>
    </location>
</feature>
<feature type="compositionally biased region" description="Acidic residues" evidence="3">
    <location>
        <begin position="400"/>
        <end position="412"/>
    </location>
</feature>
<feature type="domain" description="Transcription factor Iwr1" evidence="4">
    <location>
        <begin position="309"/>
        <end position="380"/>
    </location>
</feature>
<evidence type="ECO:0000256" key="1">
    <source>
        <dbReference type="ARBA" id="ARBA00010218"/>
    </source>
</evidence>
<feature type="region of interest" description="Disordered" evidence="3">
    <location>
        <begin position="166"/>
        <end position="221"/>
    </location>
</feature>
<evidence type="ECO:0000256" key="3">
    <source>
        <dbReference type="SAM" id="MobiDB-lite"/>
    </source>
</evidence>
<proteinExistence type="inferred from homology"/>
<reference evidence="5 6" key="1">
    <citation type="submission" date="2023-01" db="EMBL/GenBank/DDBJ databases">
        <title>Analysis of 21 Apiospora genomes using comparative genomics revels a genus with tremendous synthesis potential of carbohydrate active enzymes and secondary metabolites.</title>
        <authorList>
            <person name="Sorensen T."/>
        </authorList>
    </citation>
    <scope>NUCLEOTIDE SEQUENCE [LARGE SCALE GENOMIC DNA]</scope>
    <source>
        <strain evidence="5 6">CBS 24483</strain>
    </source>
</reference>
<feature type="compositionally biased region" description="Basic and acidic residues" evidence="3">
    <location>
        <begin position="109"/>
        <end position="118"/>
    </location>
</feature>